<protein>
    <submittedName>
        <fullName evidence="2">Uncharacterized protein</fullName>
    </submittedName>
</protein>
<name>A0A9P6FSI8_9FUNG</name>
<dbReference type="Proteomes" id="UP000780801">
    <property type="component" value="Unassembled WGS sequence"/>
</dbReference>
<feature type="compositionally biased region" description="Polar residues" evidence="1">
    <location>
        <begin position="49"/>
        <end position="105"/>
    </location>
</feature>
<dbReference type="AlphaFoldDB" id="A0A9P6FSI8"/>
<dbReference type="EMBL" id="JAABOA010002075">
    <property type="protein sequence ID" value="KAF9580426.1"/>
    <property type="molecule type" value="Genomic_DNA"/>
</dbReference>
<feature type="non-terminal residue" evidence="2">
    <location>
        <position position="495"/>
    </location>
</feature>
<accession>A0A9P6FSI8</accession>
<evidence type="ECO:0000313" key="2">
    <source>
        <dbReference type="EMBL" id="KAF9580426.1"/>
    </source>
</evidence>
<gene>
    <name evidence="2" type="ORF">BGW38_002938</name>
</gene>
<keyword evidence="3" id="KW-1185">Reference proteome</keyword>
<reference evidence="2" key="1">
    <citation type="journal article" date="2020" name="Fungal Divers.">
        <title>Resolving the Mortierellaceae phylogeny through synthesis of multi-gene phylogenetics and phylogenomics.</title>
        <authorList>
            <person name="Vandepol N."/>
            <person name="Liber J."/>
            <person name="Desiro A."/>
            <person name="Na H."/>
            <person name="Kennedy M."/>
            <person name="Barry K."/>
            <person name="Grigoriev I.V."/>
            <person name="Miller A.N."/>
            <person name="O'Donnell K."/>
            <person name="Stajich J.E."/>
            <person name="Bonito G."/>
        </authorList>
    </citation>
    <scope>NUCLEOTIDE SEQUENCE</scope>
    <source>
        <strain evidence="2">KOD1015</strain>
    </source>
</reference>
<feature type="compositionally biased region" description="Low complexity" evidence="1">
    <location>
        <begin position="380"/>
        <end position="398"/>
    </location>
</feature>
<organism evidence="2 3">
    <name type="scientific">Lunasporangiospora selenospora</name>
    <dbReference type="NCBI Taxonomy" id="979761"/>
    <lineage>
        <taxon>Eukaryota</taxon>
        <taxon>Fungi</taxon>
        <taxon>Fungi incertae sedis</taxon>
        <taxon>Mucoromycota</taxon>
        <taxon>Mortierellomycotina</taxon>
        <taxon>Mortierellomycetes</taxon>
        <taxon>Mortierellales</taxon>
        <taxon>Mortierellaceae</taxon>
        <taxon>Lunasporangiospora</taxon>
    </lineage>
</organism>
<feature type="compositionally biased region" description="Low complexity" evidence="1">
    <location>
        <begin position="135"/>
        <end position="145"/>
    </location>
</feature>
<proteinExistence type="predicted"/>
<feature type="region of interest" description="Disordered" evidence="1">
    <location>
        <begin position="38"/>
        <end position="156"/>
    </location>
</feature>
<sequence>MMNLKTAMLGNITRQGVSRQFIPITNSKNQVLTLSQRTAQTGPMPPSNAPTNTMRSFSSSQANRENNNNAPTSSHQFSHFQHTPPFTNQFGGYGSGSFNHSSQRLHGSLGNLAFRKDGTSQSQTSANGHYHSHNHPSSSSTASAAGTNEPPKHTQLSRSAWEAINGHDARAVFPYLQEMHNEGCFADPALSNRIVSQFLELNSPKDAEAALSILVDCHFKFGRAVSSTQKFAYTSLARDIVNHSNSDLTQALSLARLLDRYGLLANSELADGALRTYRQLKSSSGLEALKSKINSSDVEALLFLQATMVRSQVRYKNLIEILLDAKEMNIIPSLESCSRVSATFTKINDYTGQLAWDTAVQEIYPGFKPSTSESHDHETTSSPSTPVSGASSDSKGSSTPWRRYPVNPNAQVGLRTGDPSEAIVRACRLGYAAVALDNIEKMLRQNQLPSPSAIAETIQVCAKREKERSTDYKHLFNLAQRTLDNITDKVHRSYA</sequence>
<evidence type="ECO:0000313" key="3">
    <source>
        <dbReference type="Proteomes" id="UP000780801"/>
    </source>
</evidence>
<feature type="region of interest" description="Disordered" evidence="1">
    <location>
        <begin position="367"/>
        <end position="413"/>
    </location>
</feature>
<comment type="caution">
    <text evidence="2">The sequence shown here is derived from an EMBL/GenBank/DDBJ whole genome shotgun (WGS) entry which is preliminary data.</text>
</comment>
<dbReference type="OrthoDB" id="411857at2759"/>
<evidence type="ECO:0000256" key="1">
    <source>
        <dbReference type="SAM" id="MobiDB-lite"/>
    </source>
</evidence>